<organism evidence="6 7">
    <name type="scientific">Pseudothauera lacus</name>
    <dbReference type="NCBI Taxonomy" id="2136175"/>
    <lineage>
        <taxon>Bacteria</taxon>
        <taxon>Pseudomonadati</taxon>
        <taxon>Pseudomonadota</taxon>
        <taxon>Betaproteobacteria</taxon>
        <taxon>Rhodocyclales</taxon>
        <taxon>Zoogloeaceae</taxon>
        <taxon>Pseudothauera</taxon>
    </lineage>
</organism>
<dbReference type="GO" id="GO:0044781">
    <property type="term" value="P:bacterial-type flagellum organization"/>
    <property type="evidence" value="ECO:0007669"/>
    <property type="project" value="UniProtKB-KW"/>
</dbReference>
<dbReference type="RefSeq" id="WP_107492582.1">
    <property type="nucleotide sequence ID" value="NZ_PZKC01000003.1"/>
</dbReference>
<comment type="caution">
    <text evidence="6">The sequence shown here is derived from an EMBL/GenBank/DDBJ whole genome shotgun (WGS) entry which is preliminary data.</text>
</comment>
<comment type="subcellular location">
    <subcellularLocation>
        <location evidence="1">Cytoplasm</location>
        <location evidence="1">Cytosol</location>
    </subcellularLocation>
</comment>
<dbReference type="AlphaFoldDB" id="A0A2T4IHX2"/>
<name>A0A2T4IHX2_9RHOO</name>
<dbReference type="InterPro" id="IPR008622">
    <property type="entry name" value="FliT"/>
</dbReference>
<accession>A0A2T4IHX2</accession>
<evidence type="ECO:0000256" key="1">
    <source>
        <dbReference type="ARBA" id="ARBA00004514"/>
    </source>
</evidence>
<keyword evidence="2" id="KW-0963">Cytoplasm</keyword>
<gene>
    <name evidence="6" type="ORF">C8261_05095</name>
</gene>
<dbReference type="OrthoDB" id="8527993at2"/>
<sequence>MAIPVLLEKMAACAAQMRTAAEQENWDRLAACERDFASHRDHVMRAGLDLHAAVDDAERDAVLTLLRAIQADNEAVRAHVMPWMESTRKFLAQTGRARRVEQAYGNMR</sequence>
<evidence type="ECO:0000256" key="2">
    <source>
        <dbReference type="ARBA" id="ARBA00022490"/>
    </source>
</evidence>
<evidence type="ECO:0000313" key="6">
    <source>
        <dbReference type="EMBL" id="PTD97382.1"/>
    </source>
</evidence>
<proteinExistence type="predicted"/>
<reference evidence="6 7" key="1">
    <citation type="submission" date="2018-03" db="EMBL/GenBank/DDBJ databases">
        <authorList>
            <person name="Keele B.F."/>
        </authorList>
    </citation>
    <scope>NUCLEOTIDE SEQUENCE [LARGE SCALE GENOMIC DNA]</scope>
    <source>
        <strain evidence="6 7">D20</strain>
    </source>
</reference>
<evidence type="ECO:0000256" key="3">
    <source>
        <dbReference type="ARBA" id="ARBA00022795"/>
    </source>
</evidence>
<reference evidence="6 7" key="2">
    <citation type="submission" date="2018-04" db="EMBL/GenBank/DDBJ databases">
        <title>Thauera lacus sp. nov., isolated from an saline lake in Inner Mongolia, China.</title>
        <authorList>
            <person name="Liang Q.-Y."/>
        </authorList>
    </citation>
    <scope>NUCLEOTIDE SEQUENCE [LARGE SCALE GENOMIC DNA]</scope>
    <source>
        <strain evidence="6 7">D20</strain>
    </source>
</reference>
<dbReference type="EMBL" id="PZKC01000003">
    <property type="protein sequence ID" value="PTD97382.1"/>
    <property type="molecule type" value="Genomic_DNA"/>
</dbReference>
<keyword evidence="7" id="KW-1185">Reference proteome</keyword>
<keyword evidence="3" id="KW-1005">Bacterial flagellum biogenesis</keyword>
<dbReference type="Proteomes" id="UP000241193">
    <property type="component" value="Unassembled WGS sequence"/>
</dbReference>
<evidence type="ECO:0000313" key="7">
    <source>
        <dbReference type="Proteomes" id="UP000241193"/>
    </source>
</evidence>
<evidence type="ECO:0000256" key="4">
    <source>
        <dbReference type="ARBA" id="ARBA00023186"/>
    </source>
</evidence>
<protein>
    <recommendedName>
        <fullName evidence="5">Flagellar protein FliT</fullName>
    </recommendedName>
</protein>
<dbReference type="Gene3D" id="1.20.58.380">
    <property type="entry name" value="Flagellar protein flit"/>
    <property type="match status" value="1"/>
</dbReference>
<keyword evidence="4" id="KW-0143">Chaperone</keyword>
<evidence type="ECO:0000256" key="5">
    <source>
        <dbReference type="ARBA" id="ARBA00093797"/>
    </source>
</evidence>
<dbReference type="Pfam" id="PF05400">
    <property type="entry name" value="FliT"/>
    <property type="match status" value="1"/>
</dbReference>